<evidence type="ECO:0000256" key="2">
    <source>
        <dbReference type="SAM" id="MobiDB-lite"/>
    </source>
</evidence>
<dbReference type="EMBL" id="JACHJR010000001">
    <property type="protein sequence ID" value="MBB4949762.1"/>
    <property type="molecule type" value="Genomic_DNA"/>
</dbReference>
<reference evidence="6 7" key="1">
    <citation type="submission" date="2020-08" db="EMBL/GenBank/DDBJ databases">
        <title>Sequencing the genomes of 1000 actinobacteria strains.</title>
        <authorList>
            <person name="Klenk H.-P."/>
        </authorList>
    </citation>
    <scope>NUCLEOTIDE SEQUENCE [LARGE SCALE GENOMIC DNA]</scope>
    <source>
        <strain evidence="6 7">DSM 44786</strain>
    </source>
</reference>
<comment type="caution">
    <text evidence="6">The sequence shown here is derived from an EMBL/GenBank/DDBJ whole genome shotgun (WGS) entry which is preliminary data.</text>
</comment>
<protein>
    <recommendedName>
        <fullName evidence="5">Squalene cyclase C-terminal domain-containing protein</fullName>
    </recommendedName>
</protein>
<accession>A0A7W7SGM7</accession>
<dbReference type="GO" id="GO:0046872">
    <property type="term" value="F:metal ion binding"/>
    <property type="evidence" value="ECO:0007669"/>
    <property type="project" value="UniProtKB-KW"/>
</dbReference>
<dbReference type="Gene3D" id="1.50.10.20">
    <property type="match status" value="1"/>
</dbReference>
<evidence type="ECO:0000256" key="3">
    <source>
        <dbReference type="SAM" id="Phobius"/>
    </source>
</evidence>
<feature type="region of interest" description="Disordered" evidence="2">
    <location>
        <begin position="367"/>
        <end position="394"/>
    </location>
</feature>
<feature type="domain" description="Squalene cyclase C-terminal" evidence="5">
    <location>
        <begin position="49"/>
        <end position="141"/>
    </location>
</feature>
<proteinExistence type="predicted"/>
<sequence>MLTTARTGAAALAAAALLIGAAAPALADTPSPAAAPPALYGKGDPTYDGVWRQSLALTALGAAKVVPSDAAVVWLTGQQCADGGWAPFRSDPSIACDPKAEDSNAGALAIQALKLLGGHQDAVTRGTDWLKTVQNADGSWPVNPGTPGDANSTGLAVNALVATGIDPASVVKNGKNAYDGLALYQLGCAAPAEQRGAFAYQPAPDGALKANDLAGAQALLAAAGGKLPVTNTNRVDTAPKPLDCATAAATVPHANSAEAAGAYLVAQLGANGQHLMQSMPGATPTPDYAATAWTVLGLVQSGHPNQAAPAADWLAGNGYDWAAKGKSGTDASAAALMLLTAQAAQLDPYNFGGTNVVQLLMDAGPAPKSVPAAATAADPEGTRAPGSGVTEADDNSGFSPVWLVGIGLLIGIGGGLLLSLQRKRGAHATDGPTAAPKKAAGPTKSEGDEQK</sequence>
<keyword evidence="3" id="KW-0812">Transmembrane</keyword>
<feature type="signal peptide" evidence="4">
    <location>
        <begin position="1"/>
        <end position="27"/>
    </location>
</feature>
<keyword evidence="3" id="KW-0472">Membrane</keyword>
<organism evidence="6 7">
    <name type="scientific">Kitasatospora gansuensis</name>
    <dbReference type="NCBI Taxonomy" id="258050"/>
    <lineage>
        <taxon>Bacteria</taxon>
        <taxon>Bacillati</taxon>
        <taxon>Actinomycetota</taxon>
        <taxon>Actinomycetes</taxon>
        <taxon>Kitasatosporales</taxon>
        <taxon>Streptomycetaceae</taxon>
        <taxon>Kitasatospora</taxon>
    </lineage>
</organism>
<dbReference type="InterPro" id="IPR032696">
    <property type="entry name" value="SQ_cyclase_C"/>
</dbReference>
<dbReference type="RefSeq" id="WP_184920350.1">
    <property type="nucleotide sequence ID" value="NZ_JACHJR010000001.1"/>
</dbReference>
<feature type="transmembrane region" description="Helical" evidence="3">
    <location>
        <begin position="401"/>
        <end position="420"/>
    </location>
</feature>
<dbReference type="SUPFAM" id="SSF48239">
    <property type="entry name" value="Terpenoid cyclases/Protein prenyltransferases"/>
    <property type="match status" value="1"/>
</dbReference>
<keyword evidence="7" id="KW-1185">Reference proteome</keyword>
<evidence type="ECO:0000256" key="4">
    <source>
        <dbReference type="SAM" id="SignalP"/>
    </source>
</evidence>
<keyword evidence="4" id="KW-0732">Signal</keyword>
<evidence type="ECO:0000259" key="5">
    <source>
        <dbReference type="Pfam" id="PF13243"/>
    </source>
</evidence>
<gene>
    <name evidence="6" type="ORF">F4556_005297</name>
</gene>
<feature type="compositionally biased region" description="Low complexity" evidence="2">
    <location>
        <begin position="428"/>
        <end position="444"/>
    </location>
</feature>
<feature type="region of interest" description="Disordered" evidence="2">
    <location>
        <begin position="423"/>
        <end position="451"/>
    </location>
</feature>
<name>A0A7W7SGM7_9ACTN</name>
<feature type="chain" id="PRO_5031556315" description="Squalene cyclase C-terminal domain-containing protein" evidence="4">
    <location>
        <begin position="28"/>
        <end position="451"/>
    </location>
</feature>
<evidence type="ECO:0000313" key="7">
    <source>
        <dbReference type="Proteomes" id="UP000573327"/>
    </source>
</evidence>
<dbReference type="Proteomes" id="UP000573327">
    <property type="component" value="Unassembled WGS sequence"/>
</dbReference>
<keyword evidence="3" id="KW-1133">Transmembrane helix</keyword>
<evidence type="ECO:0000313" key="6">
    <source>
        <dbReference type="EMBL" id="MBB4949762.1"/>
    </source>
</evidence>
<evidence type="ECO:0000256" key="1">
    <source>
        <dbReference type="ARBA" id="ARBA00022723"/>
    </source>
</evidence>
<feature type="compositionally biased region" description="Low complexity" evidence="2">
    <location>
        <begin position="367"/>
        <end position="379"/>
    </location>
</feature>
<dbReference type="InterPro" id="IPR008930">
    <property type="entry name" value="Terpenoid_cyclase/PrenylTrfase"/>
</dbReference>
<dbReference type="AlphaFoldDB" id="A0A7W7SGM7"/>
<dbReference type="Pfam" id="PF13243">
    <property type="entry name" value="SQHop_cyclase_C"/>
    <property type="match status" value="1"/>
</dbReference>
<keyword evidence="1" id="KW-0479">Metal-binding</keyword>